<sequence>MSIIYDFVTLENQIEHDLEHTLEHKKQFSTPKIYSAKGDLSKRWYVYFSFRNPATGKLQRMKNIYGIANKFDTREDRMTVLTCYRINLIRLLKKGYSPFEDNSELHTNLSSCNEQRRRLQSIQKGNEEEIPYSSYFDGTETPKDHAGLDTNLASCNEQPDRLQPESNVDDESSIEEIPTSIKNSTVVATDISSTVATVKATSATSENPEIVGGEDKSQINTPKKTPPIATAQPTSVATGNTTPKLKEEMAFALSLKKQVISPRTLRDYTSSANTFIEWLKIHKSELQQASDINRMTCIAYLNSIASRSSARNRNNHKVNLSSLFEVLKENEVVTENYFKKISKLKSIPKRNRRYTLEEQERIFKYLETKDPVLLLYIKCISYAFLRPIEVCRLKVKDIDLNNKTLHFQAKNKAHKIKMIPQLLLDDLGDISHLKKENVLFTPEGLGKEWVATVESRRDYFSKRFKKVVKDTFDFDENYGLYSFRHTYVTKLYRQLIKEHAPYAAKSKLMLITGHTTMTALEKYLRQIDAELPEDYSDML</sequence>
<dbReference type="InterPro" id="IPR002104">
    <property type="entry name" value="Integrase_catalytic"/>
</dbReference>
<dbReference type="PANTHER" id="PTHR30349:SF41">
    <property type="entry name" value="INTEGRASE_RECOMBINASE PROTEIN MJ0367-RELATED"/>
    <property type="match status" value="1"/>
</dbReference>
<gene>
    <name evidence="9" type="ORF">RM538_09385</name>
</gene>
<dbReference type="CDD" id="cd00397">
    <property type="entry name" value="DNA_BRE_C"/>
    <property type="match status" value="1"/>
</dbReference>
<feature type="domain" description="Core-binding (CB)" evidence="8">
    <location>
        <begin position="240"/>
        <end position="328"/>
    </location>
</feature>
<keyword evidence="3 5" id="KW-0238">DNA-binding</keyword>
<reference evidence="9 10" key="1">
    <citation type="submission" date="2023-09" db="EMBL/GenBank/DDBJ databases">
        <authorList>
            <person name="Rey-Velasco X."/>
        </authorList>
    </citation>
    <scope>NUCLEOTIDE SEQUENCE [LARGE SCALE GENOMIC DNA]</scope>
    <source>
        <strain evidence="9 10">W242</strain>
    </source>
</reference>
<dbReference type="Gene3D" id="1.10.443.10">
    <property type="entry name" value="Intergrase catalytic core"/>
    <property type="match status" value="1"/>
</dbReference>
<name>A0ABU2YEP7_9FLAO</name>
<evidence type="ECO:0000256" key="3">
    <source>
        <dbReference type="ARBA" id="ARBA00023125"/>
    </source>
</evidence>
<dbReference type="PANTHER" id="PTHR30349">
    <property type="entry name" value="PHAGE INTEGRASE-RELATED"/>
    <property type="match status" value="1"/>
</dbReference>
<dbReference type="PROSITE" id="PS51898">
    <property type="entry name" value="TYR_RECOMBINASE"/>
    <property type="match status" value="1"/>
</dbReference>
<dbReference type="InterPro" id="IPR050090">
    <property type="entry name" value="Tyrosine_recombinase_XerCD"/>
</dbReference>
<dbReference type="Pfam" id="PF00589">
    <property type="entry name" value="Phage_integrase"/>
    <property type="match status" value="1"/>
</dbReference>
<organism evidence="9 10">
    <name type="scientific">Patiriisocius hiemis</name>
    <dbReference type="NCBI Taxonomy" id="3075604"/>
    <lineage>
        <taxon>Bacteria</taxon>
        <taxon>Pseudomonadati</taxon>
        <taxon>Bacteroidota</taxon>
        <taxon>Flavobacteriia</taxon>
        <taxon>Flavobacteriales</taxon>
        <taxon>Flavobacteriaceae</taxon>
        <taxon>Patiriisocius</taxon>
    </lineage>
</organism>
<feature type="region of interest" description="Disordered" evidence="6">
    <location>
        <begin position="206"/>
        <end position="240"/>
    </location>
</feature>
<evidence type="ECO:0000313" key="9">
    <source>
        <dbReference type="EMBL" id="MDT0556217.1"/>
    </source>
</evidence>
<evidence type="ECO:0000259" key="7">
    <source>
        <dbReference type="PROSITE" id="PS51898"/>
    </source>
</evidence>
<feature type="compositionally biased region" description="Polar residues" evidence="6">
    <location>
        <begin position="231"/>
        <end position="240"/>
    </location>
</feature>
<proteinExistence type="inferred from homology"/>
<comment type="caution">
    <text evidence="9">The sequence shown here is derived from an EMBL/GenBank/DDBJ whole genome shotgun (WGS) entry which is preliminary data.</text>
</comment>
<evidence type="ECO:0000256" key="4">
    <source>
        <dbReference type="ARBA" id="ARBA00023172"/>
    </source>
</evidence>
<evidence type="ECO:0000256" key="5">
    <source>
        <dbReference type="PROSITE-ProRule" id="PRU01248"/>
    </source>
</evidence>
<dbReference type="Proteomes" id="UP001254488">
    <property type="component" value="Unassembled WGS sequence"/>
</dbReference>
<accession>A0ABU2YEP7</accession>
<evidence type="ECO:0000256" key="6">
    <source>
        <dbReference type="SAM" id="MobiDB-lite"/>
    </source>
</evidence>
<dbReference type="InterPro" id="IPR044068">
    <property type="entry name" value="CB"/>
</dbReference>
<keyword evidence="4" id="KW-0233">DNA recombination</keyword>
<dbReference type="EMBL" id="JAVRHZ010000005">
    <property type="protein sequence ID" value="MDT0556217.1"/>
    <property type="molecule type" value="Genomic_DNA"/>
</dbReference>
<dbReference type="InterPro" id="IPR013762">
    <property type="entry name" value="Integrase-like_cat_sf"/>
</dbReference>
<dbReference type="Gene3D" id="1.10.150.130">
    <property type="match status" value="1"/>
</dbReference>
<feature type="domain" description="Tyr recombinase" evidence="7">
    <location>
        <begin position="349"/>
        <end position="536"/>
    </location>
</feature>
<evidence type="ECO:0000256" key="2">
    <source>
        <dbReference type="ARBA" id="ARBA00022908"/>
    </source>
</evidence>
<evidence type="ECO:0000256" key="1">
    <source>
        <dbReference type="ARBA" id="ARBA00008857"/>
    </source>
</evidence>
<dbReference type="PROSITE" id="PS51900">
    <property type="entry name" value="CB"/>
    <property type="match status" value="1"/>
</dbReference>
<evidence type="ECO:0000313" key="10">
    <source>
        <dbReference type="Proteomes" id="UP001254488"/>
    </source>
</evidence>
<dbReference type="InterPro" id="IPR010998">
    <property type="entry name" value="Integrase_recombinase_N"/>
</dbReference>
<dbReference type="InterPro" id="IPR011010">
    <property type="entry name" value="DNA_brk_join_enz"/>
</dbReference>
<comment type="similarity">
    <text evidence="1">Belongs to the 'phage' integrase family.</text>
</comment>
<dbReference type="RefSeq" id="WP_311333170.1">
    <property type="nucleotide sequence ID" value="NZ_JAVRHZ010000005.1"/>
</dbReference>
<evidence type="ECO:0000259" key="8">
    <source>
        <dbReference type="PROSITE" id="PS51900"/>
    </source>
</evidence>
<keyword evidence="10" id="KW-1185">Reference proteome</keyword>
<keyword evidence="2" id="KW-0229">DNA integration</keyword>
<protein>
    <submittedName>
        <fullName evidence="9">Site-specific integrase</fullName>
    </submittedName>
</protein>
<dbReference type="SUPFAM" id="SSF56349">
    <property type="entry name" value="DNA breaking-rejoining enzymes"/>
    <property type="match status" value="1"/>
</dbReference>